<keyword evidence="3" id="KW-1185">Reference proteome</keyword>
<evidence type="ECO:0000256" key="1">
    <source>
        <dbReference type="SAM" id="MobiDB-lite"/>
    </source>
</evidence>
<gene>
    <name evidence="2" type="ORF">U6N30_18490</name>
</gene>
<reference evidence="2 3" key="1">
    <citation type="submission" date="2023-12" db="EMBL/GenBank/DDBJ databases">
        <title>Blastococcus brunescens sp. nov., an actonobacterium isolated from sandstone collected in sahara desert.</title>
        <authorList>
            <person name="Gtari M."/>
            <person name="Ghodhbane F."/>
        </authorList>
    </citation>
    <scope>NUCLEOTIDE SEQUENCE [LARGE SCALE GENOMIC DNA]</scope>
    <source>
        <strain evidence="2 3">BMG 8361</strain>
    </source>
</reference>
<protein>
    <recommendedName>
        <fullName evidence="4">Glycosyltransferase 2-like domain-containing protein</fullName>
    </recommendedName>
</protein>
<evidence type="ECO:0000313" key="3">
    <source>
        <dbReference type="Proteomes" id="UP001324287"/>
    </source>
</evidence>
<dbReference type="SUPFAM" id="SSF53448">
    <property type="entry name" value="Nucleotide-diphospho-sugar transferases"/>
    <property type="match status" value="1"/>
</dbReference>
<sequence>MARAGTPFVAFADDDSWWAPGHLARAVDIMRAHPRLAVLNARILVGPEERMDAVCAEMAASPWGPPPTCPGPRCSASSPAGPSCGQRPSRPPAASTPSSGFRVRRNAWRWTWRRPAGGWPTSTP</sequence>
<dbReference type="CDD" id="cd00761">
    <property type="entry name" value="Glyco_tranf_GTA_type"/>
    <property type="match status" value="1"/>
</dbReference>
<dbReference type="InterPro" id="IPR029044">
    <property type="entry name" value="Nucleotide-diphossugar_trans"/>
</dbReference>
<feature type="region of interest" description="Disordered" evidence="1">
    <location>
        <begin position="61"/>
        <end position="102"/>
    </location>
</feature>
<name>A0ABZ1AU05_9ACTN</name>
<evidence type="ECO:0000313" key="2">
    <source>
        <dbReference type="EMBL" id="WRL62047.1"/>
    </source>
</evidence>
<dbReference type="Gene3D" id="3.90.550.10">
    <property type="entry name" value="Spore Coat Polysaccharide Biosynthesis Protein SpsA, Chain A"/>
    <property type="match status" value="1"/>
</dbReference>
<proteinExistence type="predicted"/>
<dbReference type="RefSeq" id="WP_324273402.1">
    <property type="nucleotide sequence ID" value="NZ_CP141261.1"/>
</dbReference>
<accession>A0ABZ1AU05</accession>
<organism evidence="2 3">
    <name type="scientific">Blastococcus brunescens</name>
    <dbReference type="NCBI Taxonomy" id="1564165"/>
    <lineage>
        <taxon>Bacteria</taxon>
        <taxon>Bacillati</taxon>
        <taxon>Actinomycetota</taxon>
        <taxon>Actinomycetes</taxon>
        <taxon>Geodermatophilales</taxon>
        <taxon>Geodermatophilaceae</taxon>
        <taxon>Blastococcus</taxon>
    </lineage>
</organism>
<dbReference type="EMBL" id="CP141261">
    <property type="protein sequence ID" value="WRL62047.1"/>
    <property type="molecule type" value="Genomic_DNA"/>
</dbReference>
<dbReference type="Proteomes" id="UP001324287">
    <property type="component" value="Chromosome"/>
</dbReference>
<evidence type="ECO:0008006" key="4">
    <source>
        <dbReference type="Google" id="ProtNLM"/>
    </source>
</evidence>